<dbReference type="Gene3D" id="1.25.40.10">
    <property type="entry name" value="Tetratricopeptide repeat domain"/>
    <property type="match status" value="1"/>
</dbReference>
<evidence type="ECO:0000313" key="2">
    <source>
        <dbReference type="EMBL" id="CAG9185236.1"/>
    </source>
</evidence>
<evidence type="ECO:0000313" key="3">
    <source>
        <dbReference type="Proteomes" id="UP000706525"/>
    </source>
</evidence>
<organism evidence="2 3">
    <name type="scientific">Cupriavidus pampae</name>
    <dbReference type="NCBI Taxonomy" id="659251"/>
    <lineage>
        <taxon>Bacteria</taxon>
        <taxon>Pseudomonadati</taxon>
        <taxon>Pseudomonadota</taxon>
        <taxon>Betaproteobacteria</taxon>
        <taxon>Burkholderiales</taxon>
        <taxon>Burkholderiaceae</taxon>
        <taxon>Cupriavidus</taxon>
    </lineage>
</organism>
<dbReference type="Pfam" id="PF13181">
    <property type="entry name" value="TPR_8"/>
    <property type="match status" value="1"/>
</dbReference>
<reference evidence="2 3" key="1">
    <citation type="submission" date="2021-08" db="EMBL/GenBank/DDBJ databases">
        <authorList>
            <person name="Peeters C."/>
        </authorList>
    </citation>
    <scope>NUCLEOTIDE SEQUENCE [LARGE SCALE GENOMIC DNA]</scope>
    <source>
        <strain evidence="2 3">LMG 32289</strain>
    </source>
</reference>
<dbReference type="InterPro" id="IPR019734">
    <property type="entry name" value="TPR_rpt"/>
</dbReference>
<protein>
    <recommendedName>
        <fullName evidence="4">Pilus assembly protein TadD</fullName>
    </recommendedName>
</protein>
<dbReference type="RefSeq" id="WP_377744963.1">
    <property type="nucleotide sequence ID" value="NZ_CAJZAG010000014.1"/>
</dbReference>
<evidence type="ECO:0008006" key="4">
    <source>
        <dbReference type="Google" id="ProtNLM"/>
    </source>
</evidence>
<feature type="repeat" description="TPR" evidence="1">
    <location>
        <begin position="132"/>
        <end position="165"/>
    </location>
</feature>
<dbReference type="PIRSF" id="PIRSF029658">
    <property type="entry name" value="UCP029658_TPR"/>
    <property type="match status" value="1"/>
</dbReference>
<dbReference type="SUPFAM" id="SSF48452">
    <property type="entry name" value="TPR-like"/>
    <property type="match status" value="1"/>
</dbReference>
<name>A0ABM8XXW1_9BURK</name>
<accession>A0ABM8XXW1</accession>
<gene>
    <name evidence="2" type="ORF">LMG32289_05876</name>
</gene>
<dbReference type="EMBL" id="CAJZAG010000014">
    <property type="protein sequence ID" value="CAG9185236.1"/>
    <property type="molecule type" value="Genomic_DNA"/>
</dbReference>
<proteinExistence type="predicted"/>
<dbReference type="Proteomes" id="UP000706525">
    <property type="component" value="Unassembled WGS sequence"/>
</dbReference>
<comment type="caution">
    <text evidence="2">The sequence shown here is derived from an EMBL/GenBank/DDBJ whole genome shotgun (WGS) entry which is preliminary data.</text>
</comment>
<dbReference type="InterPro" id="IPR011990">
    <property type="entry name" value="TPR-like_helical_dom_sf"/>
</dbReference>
<sequence>MNRNMVGRATNAPLLGVVVASLVLLAGCSGLSGTNSAERMAQQAEAQIELGKLRDKEARAEYSDKAVYLGLIGRMQQEGLYYASLAHIDAYQQRFGAPPELKLLRADALRETGQDEAATLAYRELLSTDRAARAYHGLGLIAGKQGDFARAVMELRQGATLDPISAPIANDLGYALMRGGALQEARVPVMQALQLDGANPRIVSNAAVWMMADGKRAQAAAMMQQANLSESTRAAIRKEAERIARAVQTRASAGGAKANAVRPLALSDARGTQPSTATGILP</sequence>
<dbReference type="PROSITE" id="PS51257">
    <property type="entry name" value="PROKAR_LIPOPROTEIN"/>
    <property type="match status" value="1"/>
</dbReference>
<dbReference type="InterPro" id="IPR016931">
    <property type="entry name" value="UCP029658_TPR"/>
</dbReference>
<evidence type="ECO:0000256" key="1">
    <source>
        <dbReference type="PROSITE-ProRule" id="PRU00339"/>
    </source>
</evidence>
<keyword evidence="3" id="KW-1185">Reference proteome</keyword>
<dbReference type="PROSITE" id="PS50005">
    <property type="entry name" value="TPR"/>
    <property type="match status" value="1"/>
</dbReference>
<keyword evidence="1" id="KW-0802">TPR repeat</keyword>